<keyword evidence="2" id="KW-1185">Reference proteome</keyword>
<accession>A0ACA9KMD2</accession>
<dbReference type="Proteomes" id="UP000789920">
    <property type="component" value="Unassembled WGS sequence"/>
</dbReference>
<evidence type="ECO:0000313" key="1">
    <source>
        <dbReference type="EMBL" id="CAG8481936.1"/>
    </source>
</evidence>
<name>A0ACA9KMD2_9GLOM</name>
<feature type="non-terminal residue" evidence="1">
    <location>
        <position position="51"/>
    </location>
</feature>
<organism evidence="1 2">
    <name type="scientific">Racocetra persica</name>
    <dbReference type="NCBI Taxonomy" id="160502"/>
    <lineage>
        <taxon>Eukaryota</taxon>
        <taxon>Fungi</taxon>
        <taxon>Fungi incertae sedis</taxon>
        <taxon>Mucoromycota</taxon>
        <taxon>Glomeromycotina</taxon>
        <taxon>Glomeromycetes</taxon>
        <taxon>Diversisporales</taxon>
        <taxon>Gigasporaceae</taxon>
        <taxon>Racocetra</taxon>
    </lineage>
</organism>
<proteinExistence type="predicted"/>
<comment type="caution">
    <text evidence="1">The sequence shown here is derived from an EMBL/GenBank/DDBJ whole genome shotgun (WGS) entry which is preliminary data.</text>
</comment>
<sequence>MSSLFTELEDPYLNPKTQLVKADAIKNAIILLYNLGKQELKKSVVETNSWS</sequence>
<dbReference type="EMBL" id="CAJVQC010000840">
    <property type="protein sequence ID" value="CAG8481936.1"/>
    <property type="molecule type" value="Genomic_DNA"/>
</dbReference>
<evidence type="ECO:0000313" key="2">
    <source>
        <dbReference type="Proteomes" id="UP000789920"/>
    </source>
</evidence>
<protein>
    <submittedName>
        <fullName evidence="1">22890_t:CDS:1</fullName>
    </submittedName>
</protein>
<gene>
    <name evidence="1" type="ORF">RPERSI_LOCUS1019</name>
</gene>
<reference evidence="1" key="1">
    <citation type="submission" date="2021-06" db="EMBL/GenBank/DDBJ databases">
        <authorList>
            <person name="Kallberg Y."/>
            <person name="Tangrot J."/>
            <person name="Rosling A."/>
        </authorList>
    </citation>
    <scope>NUCLEOTIDE SEQUENCE</scope>
    <source>
        <strain evidence="1">MA461A</strain>
    </source>
</reference>